<gene>
    <name evidence="8" type="ORF">PIB30_063599</name>
</gene>
<comment type="caution">
    <text evidence="8">The sequence shown here is derived from an EMBL/GenBank/DDBJ whole genome shotgun (WGS) entry which is preliminary data.</text>
</comment>
<dbReference type="Proteomes" id="UP001341840">
    <property type="component" value="Unassembled WGS sequence"/>
</dbReference>
<evidence type="ECO:0000256" key="4">
    <source>
        <dbReference type="ARBA" id="ARBA00023163"/>
    </source>
</evidence>
<keyword evidence="2" id="KW-0805">Transcription regulation</keyword>
<dbReference type="CDD" id="cd11393">
    <property type="entry name" value="bHLH_AtbHLH_like"/>
    <property type="match status" value="1"/>
</dbReference>
<evidence type="ECO:0000256" key="5">
    <source>
        <dbReference type="ARBA" id="ARBA00023242"/>
    </source>
</evidence>
<accession>A0ABU6UL09</accession>
<evidence type="ECO:0000256" key="3">
    <source>
        <dbReference type="ARBA" id="ARBA00023125"/>
    </source>
</evidence>
<dbReference type="SUPFAM" id="SSF47459">
    <property type="entry name" value="HLH, helix-loop-helix DNA-binding domain"/>
    <property type="match status" value="1"/>
</dbReference>
<protein>
    <recommendedName>
        <fullName evidence="7">BHLH domain-containing protein</fullName>
    </recommendedName>
</protein>
<dbReference type="PANTHER" id="PTHR16223:SF335">
    <property type="entry name" value="TRANSCRIPTION FACTOR BHLH113"/>
    <property type="match status" value="1"/>
</dbReference>
<evidence type="ECO:0000313" key="9">
    <source>
        <dbReference type="Proteomes" id="UP001341840"/>
    </source>
</evidence>
<dbReference type="EMBL" id="JASCZI010121436">
    <property type="protein sequence ID" value="MED6161739.1"/>
    <property type="molecule type" value="Genomic_DNA"/>
</dbReference>
<keyword evidence="3" id="KW-0238">DNA-binding</keyword>
<reference evidence="8 9" key="1">
    <citation type="journal article" date="2023" name="Plants (Basel)">
        <title>Bridging the Gap: Combining Genomics and Transcriptomics Approaches to Understand Stylosanthes scabra, an Orphan Legume from the Brazilian Caatinga.</title>
        <authorList>
            <person name="Ferreira-Neto J.R.C."/>
            <person name="da Silva M.D."/>
            <person name="Binneck E."/>
            <person name="de Melo N.F."/>
            <person name="da Silva R.H."/>
            <person name="de Melo A.L.T.M."/>
            <person name="Pandolfi V."/>
            <person name="Bustamante F.O."/>
            <person name="Brasileiro-Vidal A.C."/>
            <person name="Benko-Iseppon A.M."/>
        </authorList>
    </citation>
    <scope>NUCLEOTIDE SEQUENCE [LARGE SCALE GENOMIC DNA]</scope>
    <source>
        <tissue evidence="8">Leaves</tissue>
    </source>
</reference>
<evidence type="ECO:0000313" key="8">
    <source>
        <dbReference type="EMBL" id="MED6161739.1"/>
    </source>
</evidence>
<organism evidence="8 9">
    <name type="scientific">Stylosanthes scabra</name>
    <dbReference type="NCBI Taxonomy" id="79078"/>
    <lineage>
        <taxon>Eukaryota</taxon>
        <taxon>Viridiplantae</taxon>
        <taxon>Streptophyta</taxon>
        <taxon>Embryophyta</taxon>
        <taxon>Tracheophyta</taxon>
        <taxon>Spermatophyta</taxon>
        <taxon>Magnoliopsida</taxon>
        <taxon>eudicotyledons</taxon>
        <taxon>Gunneridae</taxon>
        <taxon>Pentapetalae</taxon>
        <taxon>rosids</taxon>
        <taxon>fabids</taxon>
        <taxon>Fabales</taxon>
        <taxon>Fabaceae</taxon>
        <taxon>Papilionoideae</taxon>
        <taxon>50 kb inversion clade</taxon>
        <taxon>dalbergioids sensu lato</taxon>
        <taxon>Dalbergieae</taxon>
        <taxon>Pterocarpus clade</taxon>
        <taxon>Stylosanthes</taxon>
    </lineage>
</organism>
<keyword evidence="5" id="KW-0539">Nucleus</keyword>
<evidence type="ECO:0000256" key="1">
    <source>
        <dbReference type="ARBA" id="ARBA00004123"/>
    </source>
</evidence>
<feature type="compositionally biased region" description="Basic and acidic residues" evidence="6">
    <location>
        <begin position="228"/>
        <end position="238"/>
    </location>
</feature>
<dbReference type="Gene3D" id="4.10.280.10">
    <property type="entry name" value="Helix-loop-helix DNA-binding domain"/>
    <property type="match status" value="1"/>
</dbReference>
<evidence type="ECO:0000256" key="2">
    <source>
        <dbReference type="ARBA" id="ARBA00023015"/>
    </source>
</evidence>
<feature type="region of interest" description="Disordered" evidence="6">
    <location>
        <begin position="217"/>
        <end position="238"/>
    </location>
</feature>
<evidence type="ECO:0000256" key="6">
    <source>
        <dbReference type="SAM" id="MobiDB-lite"/>
    </source>
</evidence>
<keyword evidence="4" id="KW-0804">Transcription</keyword>
<dbReference type="InterPro" id="IPR045843">
    <property type="entry name" value="IND-like"/>
</dbReference>
<dbReference type="InterPro" id="IPR011598">
    <property type="entry name" value="bHLH_dom"/>
</dbReference>
<sequence length="286" mass="31234">MEAKDDFEVDNLTTPTITATGTSFSQLLFGDDDDHQHALGFATALDHYNNLNINNTHLPLFSIDKPPKMLSFGDFHDVAEEQSHLFLPQNNSNPQKSVITSSDSSSASSCNHATTVINSISKTNNSFQRKRNGPGLQPIVKVPNKKNKAENQSSTSSTGHAKRKEKLGERIAALQQLVSPFGKTDTASVLHEAMGYIRFLHDQVQVLCSPYLQRLPSSSPSSSSFQHQRGEEGDVKEDNRDLRSMGLCLIPLQCTLHVSSTNGADFWSPAGAANNSVSPYAHPLSK</sequence>
<dbReference type="InterPro" id="IPR045239">
    <property type="entry name" value="bHLH95_bHLH"/>
</dbReference>
<evidence type="ECO:0000259" key="7">
    <source>
        <dbReference type="PROSITE" id="PS50888"/>
    </source>
</evidence>
<comment type="subcellular location">
    <subcellularLocation>
        <location evidence="1">Nucleus</location>
    </subcellularLocation>
</comment>
<name>A0ABU6UL09_9FABA</name>
<feature type="region of interest" description="Disordered" evidence="6">
    <location>
        <begin position="123"/>
        <end position="165"/>
    </location>
</feature>
<proteinExistence type="predicted"/>
<dbReference type="PROSITE" id="PS50888">
    <property type="entry name" value="BHLH"/>
    <property type="match status" value="1"/>
</dbReference>
<feature type="compositionally biased region" description="Polar residues" evidence="6">
    <location>
        <begin position="150"/>
        <end position="159"/>
    </location>
</feature>
<dbReference type="PANTHER" id="PTHR16223">
    <property type="entry name" value="TRANSCRIPTION FACTOR BHLH83-RELATED"/>
    <property type="match status" value="1"/>
</dbReference>
<dbReference type="InterPro" id="IPR036638">
    <property type="entry name" value="HLH_DNA-bd_sf"/>
</dbReference>
<feature type="domain" description="BHLH" evidence="7">
    <location>
        <begin position="151"/>
        <end position="200"/>
    </location>
</feature>
<keyword evidence="9" id="KW-1185">Reference proteome</keyword>